<feature type="transmembrane region" description="Helical" evidence="1">
    <location>
        <begin position="59"/>
        <end position="78"/>
    </location>
</feature>
<protein>
    <submittedName>
        <fullName evidence="2">Uncharacterized protein</fullName>
    </submittedName>
</protein>
<dbReference type="EMBL" id="NBSK02000004">
    <property type="protein sequence ID" value="KAJ0208985.1"/>
    <property type="molecule type" value="Genomic_DNA"/>
</dbReference>
<dbReference type="Proteomes" id="UP000235145">
    <property type="component" value="Unassembled WGS sequence"/>
</dbReference>
<keyword evidence="1" id="KW-0812">Transmembrane</keyword>
<accession>A0A9R1VMH1</accession>
<organism evidence="2 3">
    <name type="scientific">Lactuca sativa</name>
    <name type="common">Garden lettuce</name>
    <dbReference type="NCBI Taxonomy" id="4236"/>
    <lineage>
        <taxon>Eukaryota</taxon>
        <taxon>Viridiplantae</taxon>
        <taxon>Streptophyta</taxon>
        <taxon>Embryophyta</taxon>
        <taxon>Tracheophyta</taxon>
        <taxon>Spermatophyta</taxon>
        <taxon>Magnoliopsida</taxon>
        <taxon>eudicotyledons</taxon>
        <taxon>Gunneridae</taxon>
        <taxon>Pentapetalae</taxon>
        <taxon>asterids</taxon>
        <taxon>campanulids</taxon>
        <taxon>Asterales</taxon>
        <taxon>Asteraceae</taxon>
        <taxon>Cichorioideae</taxon>
        <taxon>Cichorieae</taxon>
        <taxon>Lactucinae</taxon>
        <taxon>Lactuca</taxon>
    </lineage>
</organism>
<reference evidence="2 3" key="1">
    <citation type="journal article" date="2017" name="Nat. Commun.">
        <title>Genome assembly with in vitro proximity ligation data and whole-genome triplication in lettuce.</title>
        <authorList>
            <person name="Reyes-Chin-Wo S."/>
            <person name="Wang Z."/>
            <person name="Yang X."/>
            <person name="Kozik A."/>
            <person name="Arikit S."/>
            <person name="Song C."/>
            <person name="Xia L."/>
            <person name="Froenicke L."/>
            <person name="Lavelle D.O."/>
            <person name="Truco M.J."/>
            <person name="Xia R."/>
            <person name="Zhu S."/>
            <person name="Xu C."/>
            <person name="Xu H."/>
            <person name="Xu X."/>
            <person name="Cox K."/>
            <person name="Korf I."/>
            <person name="Meyers B.C."/>
            <person name="Michelmore R.W."/>
        </authorList>
    </citation>
    <scope>NUCLEOTIDE SEQUENCE [LARGE SCALE GENOMIC DNA]</scope>
    <source>
        <strain evidence="3">cv. Salinas</strain>
        <tissue evidence="2">Seedlings</tissue>
    </source>
</reference>
<keyword evidence="3" id="KW-1185">Reference proteome</keyword>
<evidence type="ECO:0000313" key="3">
    <source>
        <dbReference type="Proteomes" id="UP000235145"/>
    </source>
</evidence>
<keyword evidence="1" id="KW-1133">Transmembrane helix</keyword>
<dbReference type="AlphaFoldDB" id="A0A9R1VMH1"/>
<evidence type="ECO:0000313" key="2">
    <source>
        <dbReference type="EMBL" id="KAJ0208985.1"/>
    </source>
</evidence>
<comment type="caution">
    <text evidence="2">The sequence shown here is derived from an EMBL/GenBank/DDBJ whole genome shotgun (WGS) entry which is preliminary data.</text>
</comment>
<evidence type="ECO:0000256" key="1">
    <source>
        <dbReference type="SAM" id="Phobius"/>
    </source>
</evidence>
<sequence length="83" mass="9557">MSVTTVLTPYAEMVLHKRMQTFVRWKATKIHLEIPSPLPMVIACGHAIAASRHLNIHELPDMCVMKYIIIALIFVTYYSDRKT</sequence>
<keyword evidence="1" id="KW-0472">Membrane</keyword>
<gene>
    <name evidence="2" type="ORF">LSAT_V11C400168850</name>
</gene>
<name>A0A9R1VMH1_LACSA</name>
<proteinExistence type="predicted"/>